<dbReference type="Gene3D" id="1.20.1250.20">
    <property type="entry name" value="MFS general substrate transporter like domains"/>
    <property type="match status" value="1"/>
</dbReference>
<comment type="subcellular location">
    <subcellularLocation>
        <location evidence="1">Membrane</location>
        <topology evidence="1">Multi-pass membrane protein</topology>
    </subcellularLocation>
</comment>
<keyword evidence="3 5" id="KW-1133">Transmembrane helix</keyword>
<dbReference type="Pfam" id="PF07690">
    <property type="entry name" value="MFS_1"/>
    <property type="match status" value="1"/>
</dbReference>
<proteinExistence type="predicted"/>
<feature type="transmembrane region" description="Helical" evidence="5">
    <location>
        <begin position="431"/>
        <end position="454"/>
    </location>
</feature>
<dbReference type="InterPro" id="IPR020846">
    <property type="entry name" value="MFS_dom"/>
</dbReference>
<feature type="transmembrane region" description="Helical" evidence="5">
    <location>
        <begin position="92"/>
        <end position="117"/>
    </location>
</feature>
<dbReference type="PROSITE" id="PS50850">
    <property type="entry name" value="MFS"/>
    <property type="match status" value="1"/>
</dbReference>
<feature type="transmembrane region" description="Helical" evidence="5">
    <location>
        <begin position="404"/>
        <end position="425"/>
    </location>
</feature>
<feature type="transmembrane region" description="Helical" evidence="5">
    <location>
        <begin position="461"/>
        <end position="487"/>
    </location>
</feature>
<accession>A0AAW0FVB6</accession>
<sequence>MRVDGMQRLVVEERVSQSDLSTNDLFCSATSSIRDIQIPGAERKSSSSSGDVEKSITTIKNELASDESAKYQVTFQENDPENPLNWSFTKKFVIVSVAILLIFNSTLASSLPAGIILQLEEHFRFSSEVGAVAISLFVLGFLIGPIVWGPLSEHYGRRLISFISIPLFVGTQIGCALSPNTAALLIFRLLGGTFAAAPLTNSGAVMSDIVTPAARGKVMAAFTVGPFAGPSMAPLISGWMDVAGVNWRWVFWFQTMLAGVCFVCSILAQPETYKPLILARKAARLRKETGDERWWAPLEKQKMTFMERVKAILGRPFVLLLTEPMLMAITLYMSFIYGVVYLLFEAYPIVFTVGHHFNNGVSGLMFLPIPIGGLAACIFYILYIDPIYQTTVKEHYPIPPPPEYRLHASYYGTIMLPVSFFWFAWTSYPNVSFWAPMMAGLPLGMGVVLLYLGLFSYLLDAYLASAASALAATIIVRSLFGAVFPLFATQMFERLTPRWAGTLLGCIAVIMAPMPFVLRKYGPALRARSKSSPTTHGH</sequence>
<evidence type="ECO:0000256" key="5">
    <source>
        <dbReference type="SAM" id="Phobius"/>
    </source>
</evidence>
<keyword evidence="4 5" id="KW-0472">Membrane</keyword>
<feature type="transmembrane region" description="Helical" evidence="5">
    <location>
        <begin position="249"/>
        <end position="268"/>
    </location>
</feature>
<evidence type="ECO:0000313" key="7">
    <source>
        <dbReference type="EMBL" id="KAK7685018.1"/>
    </source>
</evidence>
<feature type="transmembrane region" description="Helical" evidence="5">
    <location>
        <begin position="159"/>
        <end position="179"/>
    </location>
</feature>
<dbReference type="EMBL" id="JASBNA010000022">
    <property type="protein sequence ID" value="KAK7685018.1"/>
    <property type="molecule type" value="Genomic_DNA"/>
</dbReference>
<comment type="caution">
    <text evidence="7">The sequence shown here is derived from an EMBL/GenBank/DDBJ whole genome shotgun (WGS) entry which is preliminary data.</text>
</comment>
<organism evidence="7 8">
    <name type="scientific">Cerrena zonata</name>
    <dbReference type="NCBI Taxonomy" id="2478898"/>
    <lineage>
        <taxon>Eukaryota</taxon>
        <taxon>Fungi</taxon>
        <taxon>Dikarya</taxon>
        <taxon>Basidiomycota</taxon>
        <taxon>Agaricomycotina</taxon>
        <taxon>Agaricomycetes</taxon>
        <taxon>Polyporales</taxon>
        <taxon>Cerrenaceae</taxon>
        <taxon>Cerrena</taxon>
    </lineage>
</organism>
<dbReference type="AlphaFoldDB" id="A0AAW0FVB6"/>
<keyword evidence="8" id="KW-1185">Reference proteome</keyword>
<dbReference type="PANTHER" id="PTHR23502:SF173">
    <property type="entry name" value="MFS-MULTIDRUG-RESISTANCE TRANSPORTER-RELATED"/>
    <property type="match status" value="1"/>
</dbReference>
<evidence type="ECO:0000256" key="3">
    <source>
        <dbReference type="ARBA" id="ARBA00022989"/>
    </source>
</evidence>
<dbReference type="PANTHER" id="PTHR23502">
    <property type="entry name" value="MAJOR FACILITATOR SUPERFAMILY"/>
    <property type="match status" value="1"/>
</dbReference>
<evidence type="ECO:0000313" key="8">
    <source>
        <dbReference type="Proteomes" id="UP001385951"/>
    </source>
</evidence>
<dbReference type="FunFam" id="1.20.1250.20:FF:000011">
    <property type="entry name" value="MFS multidrug transporter, putative"/>
    <property type="match status" value="1"/>
</dbReference>
<dbReference type="Proteomes" id="UP001385951">
    <property type="component" value="Unassembled WGS sequence"/>
</dbReference>
<evidence type="ECO:0000256" key="1">
    <source>
        <dbReference type="ARBA" id="ARBA00004141"/>
    </source>
</evidence>
<feature type="transmembrane region" description="Helical" evidence="5">
    <location>
        <begin position="129"/>
        <end position="147"/>
    </location>
</feature>
<feature type="transmembrane region" description="Helical" evidence="5">
    <location>
        <begin position="364"/>
        <end position="383"/>
    </location>
</feature>
<feature type="transmembrane region" description="Helical" evidence="5">
    <location>
        <begin position="317"/>
        <end position="344"/>
    </location>
</feature>
<evidence type="ECO:0000256" key="2">
    <source>
        <dbReference type="ARBA" id="ARBA00022692"/>
    </source>
</evidence>
<gene>
    <name evidence="7" type="ORF">QCA50_011853</name>
</gene>
<feature type="domain" description="Major facilitator superfamily (MFS) profile" evidence="6">
    <location>
        <begin position="93"/>
        <end position="523"/>
    </location>
</feature>
<keyword evidence="2 5" id="KW-0812">Transmembrane</keyword>
<feature type="transmembrane region" description="Helical" evidence="5">
    <location>
        <begin position="185"/>
        <end position="206"/>
    </location>
</feature>
<dbReference type="GO" id="GO:0005886">
    <property type="term" value="C:plasma membrane"/>
    <property type="evidence" value="ECO:0007669"/>
    <property type="project" value="TreeGrafter"/>
</dbReference>
<dbReference type="CDD" id="cd17323">
    <property type="entry name" value="MFS_Tpo1_MDR_like"/>
    <property type="match status" value="1"/>
</dbReference>
<feature type="transmembrane region" description="Helical" evidence="5">
    <location>
        <begin position="218"/>
        <end position="237"/>
    </location>
</feature>
<reference evidence="7 8" key="1">
    <citation type="submission" date="2022-09" db="EMBL/GenBank/DDBJ databases">
        <authorList>
            <person name="Palmer J.M."/>
        </authorList>
    </citation>
    <scope>NUCLEOTIDE SEQUENCE [LARGE SCALE GENOMIC DNA]</scope>
    <source>
        <strain evidence="7 8">DSM 7382</strain>
    </source>
</reference>
<evidence type="ECO:0000259" key="6">
    <source>
        <dbReference type="PROSITE" id="PS50850"/>
    </source>
</evidence>
<name>A0AAW0FVB6_9APHY</name>
<dbReference type="GO" id="GO:0022857">
    <property type="term" value="F:transmembrane transporter activity"/>
    <property type="evidence" value="ECO:0007669"/>
    <property type="project" value="InterPro"/>
</dbReference>
<dbReference type="InterPro" id="IPR036259">
    <property type="entry name" value="MFS_trans_sf"/>
</dbReference>
<dbReference type="SUPFAM" id="SSF103473">
    <property type="entry name" value="MFS general substrate transporter"/>
    <property type="match status" value="1"/>
</dbReference>
<protein>
    <recommendedName>
        <fullName evidence="6">Major facilitator superfamily (MFS) profile domain-containing protein</fullName>
    </recommendedName>
</protein>
<dbReference type="InterPro" id="IPR011701">
    <property type="entry name" value="MFS"/>
</dbReference>
<feature type="transmembrane region" description="Helical" evidence="5">
    <location>
        <begin position="499"/>
        <end position="518"/>
    </location>
</feature>
<evidence type="ECO:0000256" key="4">
    <source>
        <dbReference type="ARBA" id="ARBA00023136"/>
    </source>
</evidence>